<name>A0ABW9UT57_CHLPH</name>
<sequence length="136" mass="15088">MSSLNLSLNRMTANRRNARRSTGPVTLEGKRRSSVNALRHGLTVPFERTPWSQLLEPVAALLRSDGMDALRAMELALAILEYERNVRHQRERYLLSCGSIVSNGGGRRIRGAQRHLRRAASQLVKQCRGVGGEGAV</sequence>
<comment type="caution">
    <text evidence="2">The sequence shown here is derived from an EMBL/GenBank/DDBJ whole genome shotgun (WGS) entry which is preliminary data.</text>
</comment>
<evidence type="ECO:0000313" key="2">
    <source>
        <dbReference type="EMBL" id="MWV55117.1"/>
    </source>
</evidence>
<protein>
    <submittedName>
        <fullName evidence="2">Uncharacterized protein</fullName>
    </submittedName>
</protein>
<accession>A0ABW9UT57</accession>
<dbReference type="Proteomes" id="UP000489351">
    <property type="component" value="Unassembled WGS sequence"/>
</dbReference>
<dbReference type="RefSeq" id="WP_202127124.1">
    <property type="nucleotide sequence ID" value="NZ_WUBZ01000046.1"/>
</dbReference>
<gene>
    <name evidence="2" type="ORF">GJ685_08625</name>
</gene>
<reference evidence="2 3" key="1">
    <citation type="submission" date="2019-11" db="EMBL/GenBank/DDBJ databases">
        <title>Green- and brown-colored morphotypes of Chlorobia in the stratified aquatic ecosystems of Kandalaksha Gulf (White Sea): A model for study of the accessory genome evolution.</title>
        <authorList>
            <person name="Grouzdev D.S."/>
        </authorList>
    </citation>
    <scope>NUCLEOTIDE SEQUENCE [LARGE SCALE GENOMIC DNA]</scope>
    <source>
        <strain evidence="2 3">ZM</strain>
    </source>
</reference>
<evidence type="ECO:0000256" key="1">
    <source>
        <dbReference type="SAM" id="MobiDB-lite"/>
    </source>
</evidence>
<organism evidence="2 3">
    <name type="scientific">Chlorobium phaeovibrioides</name>
    <dbReference type="NCBI Taxonomy" id="1094"/>
    <lineage>
        <taxon>Bacteria</taxon>
        <taxon>Pseudomonadati</taxon>
        <taxon>Chlorobiota</taxon>
        <taxon>Chlorobiia</taxon>
        <taxon>Chlorobiales</taxon>
        <taxon>Chlorobiaceae</taxon>
        <taxon>Chlorobium/Pelodictyon group</taxon>
        <taxon>Chlorobium</taxon>
    </lineage>
</organism>
<feature type="region of interest" description="Disordered" evidence="1">
    <location>
        <begin position="1"/>
        <end position="32"/>
    </location>
</feature>
<feature type="compositionally biased region" description="Polar residues" evidence="1">
    <location>
        <begin position="1"/>
        <end position="12"/>
    </location>
</feature>
<dbReference type="EMBL" id="WUBZ01000046">
    <property type="protein sequence ID" value="MWV55117.1"/>
    <property type="molecule type" value="Genomic_DNA"/>
</dbReference>
<proteinExistence type="predicted"/>
<keyword evidence="3" id="KW-1185">Reference proteome</keyword>
<evidence type="ECO:0000313" key="3">
    <source>
        <dbReference type="Proteomes" id="UP000489351"/>
    </source>
</evidence>